<accession>A0AAE8M047</accession>
<dbReference type="AlphaFoldDB" id="A0AAE8M047"/>
<dbReference type="InterPro" id="IPR011047">
    <property type="entry name" value="Quinoprotein_ADH-like_sf"/>
</dbReference>
<proteinExistence type="predicted"/>
<dbReference type="Proteomes" id="UP001187734">
    <property type="component" value="Unassembled WGS sequence"/>
</dbReference>
<evidence type="ECO:0000313" key="2">
    <source>
        <dbReference type="Proteomes" id="UP001187734"/>
    </source>
</evidence>
<dbReference type="InterPro" id="IPR015943">
    <property type="entry name" value="WD40/YVTN_repeat-like_dom_sf"/>
</dbReference>
<gene>
    <name evidence="1" type="ORF">FTOL_01500</name>
</gene>
<dbReference type="Gene3D" id="2.130.10.10">
    <property type="entry name" value="YVTN repeat-like/Quinoprotein amine dehydrogenase"/>
    <property type="match status" value="1"/>
</dbReference>
<dbReference type="EMBL" id="ONZP01000046">
    <property type="protein sequence ID" value="SPJ71772.1"/>
    <property type="molecule type" value="Genomic_DNA"/>
</dbReference>
<comment type="caution">
    <text evidence="1">The sequence shown here is derived from an EMBL/GenBank/DDBJ whole genome shotgun (WGS) entry which is preliminary data.</text>
</comment>
<name>A0AAE8M047_9HYPO</name>
<protein>
    <submittedName>
        <fullName evidence="1">Uncharacterized protein</fullName>
    </submittedName>
</protein>
<keyword evidence="2" id="KW-1185">Reference proteome</keyword>
<evidence type="ECO:0000313" key="1">
    <source>
        <dbReference type="EMBL" id="SPJ71772.1"/>
    </source>
</evidence>
<organism evidence="1 2">
    <name type="scientific">Fusarium torulosum</name>
    <dbReference type="NCBI Taxonomy" id="33205"/>
    <lineage>
        <taxon>Eukaryota</taxon>
        <taxon>Fungi</taxon>
        <taxon>Dikarya</taxon>
        <taxon>Ascomycota</taxon>
        <taxon>Pezizomycotina</taxon>
        <taxon>Sordariomycetes</taxon>
        <taxon>Hypocreomycetidae</taxon>
        <taxon>Hypocreales</taxon>
        <taxon>Nectriaceae</taxon>
        <taxon>Fusarium</taxon>
    </lineage>
</organism>
<reference evidence="1" key="1">
    <citation type="submission" date="2018-03" db="EMBL/GenBank/DDBJ databases">
        <authorList>
            <person name="Guldener U."/>
        </authorList>
    </citation>
    <scope>NUCLEOTIDE SEQUENCE</scope>
</reference>
<dbReference type="SUPFAM" id="SSF50998">
    <property type="entry name" value="Quinoprotein alcohol dehydrogenase-like"/>
    <property type="match status" value="1"/>
</dbReference>
<sequence length="157" mass="17473">MAGLREVVKSVIQIWDPATGVRIKDIEIDTFIGALAYSGGGLRLAVSTWVGVKVLDTKRYDLVHEFSWDTVFSISALYLSSNGALLAFHDQAKLCIRNLDQHEYLYDPQAFSKVGISDDEGPILFSGDNQYIALRQWNCVYVCSFTGVNHYDSNSIG</sequence>